<reference evidence="2 3" key="1">
    <citation type="journal article" date="2007" name="Nature">
        <title>Light stimulates growth of proteorhodopsin-containing marine Flavobacteria.</title>
        <authorList>
            <person name="Gomez-Consarnau L."/>
            <person name="Gonzalez J.M."/>
            <person name="Coll-Llado M."/>
            <person name="Gourdon P."/>
            <person name="Pascher T."/>
            <person name="Neutze R."/>
            <person name="Pedros-Alio C."/>
            <person name="Pinhassi J."/>
        </authorList>
    </citation>
    <scope>NUCLEOTIDE SEQUENCE [LARGE SCALE GENOMIC DNA]</scope>
    <source>
        <strain evidence="2 3">MED217</strain>
    </source>
</reference>
<comment type="caution">
    <text evidence="2">The sequence shown here is derived from an EMBL/GenBank/DDBJ whole genome shotgun (WGS) entry which is preliminary data.</text>
</comment>
<dbReference type="RefSeq" id="WP_009780162.1">
    <property type="nucleotide sequence ID" value="NZ_CH672395.1"/>
</dbReference>
<evidence type="ECO:0000256" key="1">
    <source>
        <dbReference type="SAM" id="SignalP"/>
    </source>
</evidence>
<keyword evidence="3" id="KW-1185">Reference proteome</keyword>
<name>A3XP64_LEEBM</name>
<feature type="signal peptide" evidence="1">
    <location>
        <begin position="1"/>
        <end position="22"/>
    </location>
</feature>
<dbReference type="EMBL" id="AANC01000007">
    <property type="protein sequence ID" value="EAQ48659.1"/>
    <property type="molecule type" value="Genomic_DNA"/>
</dbReference>
<accession>A3XP64</accession>
<dbReference type="PROSITE" id="PS51257">
    <property type="entry name" value="PROKAR_LIPOPROTEIN"/>
    <property type="match status" value="1"/>
</dbReference>
<dbReference type="Proteomes" id="UP000001601">
    <property type="component" value="Unassembled WGS sequence"/>
</dbReference>
<organism evidence="2 3">
    <name type="scientific">Leeuwenhoekiella blandensis (strain CECT 7118 / CCUG 51940 / KCTC 22103 / MED217)</name>
    <name type="common">Flavobacterium sp. (strain MED217)</name>
    <dbReference type="NCBI Taxonomy" id="398720"/>
    <lineage>
        <taxon>Bacteria</taxon>
        <taxon>Pseudomonadati</taxon>
        <taxon>Bacteroidota</taxon>
        <taxon>Flavobacteriia</taxon>
        <taxon>Flavobacteriales</taxon>
        <taxon>Flavobacteriaceae</taxon>
        <taxon>Leeuwenhoekiella</taxon>
    </lineage>
</organism>
<gene>
    <name evidence="2" type="ORF">MED217_08930</name>
</gene>
<evidence type="ECO:0000313" key="2">
    <source>
        <dbReference type="EMBL" id="EAQ48659.1"/>
    </source>
</evidence>
<feature type="chain" id="PRO_5002663808" evidence="1">
    <location>
        <begin position="23"/>
        <end position="176"/>
    </location>
</feature>
<proteinExistence type="predicted"/>
<protein>
    <submittedName>
        <fullName evidence="2">Uncharacterized protein</fullName>
    </submittedName>
</protein>
<keyword evidence="1" id="KW-0732">Signal</keyword>
<dbReference type="AlphaFoldDB" id="A3XP64"/>
<dbReference type="HOGENOM" id="CLU_132080_0_0_10"/>
<dbReference type="STRING" id="398720.MED217_08930"/>
<dbReference type="OrthoDB" id="1073285at2"/>
<sequence length="176" mass="19351">MKNKIKVSLILILIGISCSSLNAQKRFEDRADEDTANWRYEIECVGTGKQGTTLIKVWSYSKKPQVAAEQAKKNAIHGIIFKGVPQGERGCVAQPALARNANIEQEKADYFNAFFNNGGKFQKFVSLTTNGAIAAGDRIKISRKEYKIGVIVSVNKKLLRDELEAAGIIRGLSSGF</sequence>
<evidence type="ECO:0000313" key="3">
    <source>
        <dbReference type="Proteomes" id="UP000001601"/>
    </source>
</evidence>
<dbReference type="eggNOG" id="ENOG5030QBF">
    <property type="taxonomic scope" value="Bacteria"/>
</dbReference>